<feature type="domain" description="F-box" evidence="1">
    <location>
        <begin position="1"/>
        <end position="44"/>
    </location>
</feature>
<dbReference type="InterPro" id="IPR050796">
    <property type="entry name" value="SCF_F-box_component"/>
</dbReference>
<dbReference type="InterPro" id="IPR036047">
    <property type="entry name" value="F-box-like_dom_sf"/>
</dbReference>
<proteinExistence type="predicted"/>
<organism evidence="2 3">
    <name type="scientific">Linum tenue</name>
    <dbReference type="NCBI Taxonomy" id="586396"/>
    <lineage>
        <taxon>Eukaryota</taxon>
        <taxon>Viridiplantae</taxon>
        <taxon>Streptophyta</taxon>
        <taxon>Embryophyta</taxon>
        <taxon>Tracheophyta</taxon>
        <taxon>Spermatophyta</taxon>
        <taxon>Magnoliopsida</taxon>
        <taxon>eudicotyledons</taxon>
        <taxon>Gunneridae</taxon>
        <taxon>Pentapetalae</taxon>
        <taxon>rosids</taxon>
        <taxon>fabids</taxon>
        <taxon>Malpighiales</taxon>
        <taxon>Linaceae</taxon>
        <taxon>Linum</taxon>
    </lineage>
</organism>
<comment type="caution">
    <text evidence="2">The sequence shown here is derived from an EMBL/GenBank/DDBJ whole genome shotgun (WGS) entry which is preliminary data.</text>
</comment>
<evidence type="ECO:0000313" key="3">
    <source>
        <dbReference type="Proteomes" id="UP001154282"/>
    </source>
</evidence>
<protein>
    <recommendedName>
        <fullName evidence="1">F-box domain-containing protein</fullName>
    </recommendedName>
</protein>
<dbReference type="InterPro" id="IPR001810">
    <property type="entry name" value="F-box_dom"/>
</dbReference>
<evidence type="ECO:0000259" key="1">
    <source>
        <dbReference type="PROSITE" id="PS50181"/>
    </source>
</evidence>
<dbReference type="PANTHER" id="PTHR31672">
    <property type="entry name" value="BNACNNG10540D PROTEIN"/>
    <property type="match status" value="1"/>
</dbReference>
<dbReference type="CDD" id="cd22157">
    <property type="entry name" value="F-box_AtFBW1-like"/>
    <property type="match status" value="1"/>
</dbReference>
<sequence>MSDHLPADVVTRILVRLPVAALLRCRSVSRSWRALIDSPTFIKLQIEHSRRRLRRLPIRKRPPTRNCYHPSCAN</sequence>
<dbReference type="AlphaFoldDB" id="A0AAV0GPB7"/>
<dbReference type="EMBL" id="CAMGYJ010000002">
    <property type="protein sequence ID" value="CAI0374806.1"/>
    <property type="molecule type" value="Genomic_DNA"/>
</dbReference>
<accession>A0AAV0GPB7</accession>
<evidence type="ECO:0000313" key="2">
    <source>
        <dbReference type="EMBL" id="CAI0374806.1"/>
    </source>
</evidence>
<dbReference type="Gene3D" id="1.20.1280.50">
    <property type="match status" value="1"/>
</dbReference>
<dbReference type="Pfam" id="PF00646">
    <property type="entry name" value="F-box"/>
    <property type="match status" value="1"/>
</dbReference>
<reference evidence="2" key="1">
    <citation type="submission" date="2022-08" db="EMBL/GenBank/DDBJ databases">
        <authorList>
            <person name="Gutierrez-Valencia J."/>
        </authorList>
    </citation>
    <scope>NUCLEOTIDE SEQUENCE</scope>
</reference>
<keyword evidence="3" id="KW-1185">Reference proteome</keyword>
<dbReference type="SUPFAM" id="SSF81383">
    <property type="entry name" value="F-box domain"/>
    <property type="match status" value="1"/>
</dbReference>
<name>A0AAV0GPB7_9ROSI</name>
<dbReference type="SMART" id="SM00256">
    <property type="entry name" value="FBOX"/>
    <property type="match status" value="1"/>
</dbReference>
<dbReference type="Proteomes" id="UP001154282">
    <property type="component" value="Unassembled WGS sequence"/>
</dbReference>
<dbReference type="PROSITE" id="PS50181">
    <property type="entry name" value="FBOX"/>
    <property type="match status" value="1"/>
</dbReference>
<gene>
    <name evidence="2" type="ORF">LITE_LOCUS351</name>
</gene>
<dbReference type="PANTHER" id="PTHR31672:SF13">
    <property type="entry name" value="F-BOX PROTEIN CPR30-LIKE"/>
    <property type="match status" value="1"/>
</dbReference>